<comment type="cofactor">
    <cofactor evidence="16 17">
        <name>FMN</name>
        <dbReference type="ChEBI" id="CHEBI:58210"/>
    </cofactor>
</comment>
<dbReference type="AlphaFoldDB" id="A0A4R6U2Q7"/>
<dbReference type="NCBIfam" id="TIGR01938">
    <property type="entry name" value="nqrC"/>
    <property type="match status" value="1"/>
</dbReference>
<name>A0A4R6U2Q7_9GAMM</name>
<comment type="subcellular location">
    <subcellularLocation>
        <location evidence="16">Cell membrane</location>
        <topology evidence="16">Single-pass membrane protein</topology>
    </subcellularLocation>
</comment>
<comment type="caution">
    <text evidence="16">Lacks conserved residue(s) required for the propagation of feature annotation.</text>
</comment>
<evidence type="ECO:0000256" key="13">
    <source>
        <dbReference type="ARBA" id="ARBA00023075"/>
    </source>
</evidence>
<keyword evidence="20" id="KW-1185">Reference proteome</keyword>
<keyword evidence="13 16" id="KW-0830">Ubiquinone</keyword>
<organism evidence="19 20">
    <name type="scientific">Thiopseudomonas denitrificans</name>
    <dbReference type="NCBI Taxonomy" id="1501432"/>
    <lineage>
        <taxon>Bacteria</taxon>
        <taxon>Pseudomonadati</taxon>
        <taxon>Pseudomonadota</taxon>
        <taxon>Gammaproteobacteria</taxon>
        <taxon>Pseudomonadales</taxon>
        <taxon>Pseudomonadaceae</taxon>
        <taxon>Thiopseudomonas</taxon>
    </lineage>
</organism>
<dbReference type="Proteomes" id="UP000294575">
    <property type="component" value="Unassembled WGS sequence"/>
</dbReference>
<comment type="similarity">
    <text evidence="16 17">Belongs to the NqrC family.</text>
</comment>
<keyword evidence="14 16" id="KW-0472">Membrane</keyword>
<keyword evidence="3" id="KW-0997">Cell inner membrane</keyword>
<feature type="transmembrane region" description="Helical" evidence="16">
    <location>
        <begin position="12"/>
        <end position="33"/>
    </location>
</feature>
<comment type="catalytic activity">
    <reaction evidence="16 17">
        <text>a ubiquinone + n Na(+)(in) + NADH + H(+) = a ubiquinol + n Na(+)(out) + NAD(+)</text>
        <dbReference type="Rhea" id="RHEA:47748"/>
        <dbReference type="Rhea" id="RHEA-COMP:9565"/>
        <dbReference type="Rhea" id="RHEA-COMP:9566"/>
        <dbReference type="ChEBI" id="CHEBI:15378"/>
        <dbReference type="ChEBI" id="CHEBI:16389"/>
        <dbReference type="ChEBI" id="CHEBI:17976"/>
        <dbReference type="ChEBI" id="CHEBI:29101"/>
        <dbReference type="ChEBI" id="CHEBI:57540"/>
        <dbReference type="ChEBI" id="CHEBI:57945"/>
        <dbReference type="EC" id="7.2.1.1"/>
    </reaction>
</comment>
<dbReference type="GO" id="GO:0006814">
    <property type="term" value="P:sodium ion transport"/>
    <property type="evidence" value="ECO:0007669"/>
    <property type="project" value="UniProtKB-UniRule"/>
</dbReference>
<dbReference type="GO" id="GO:0010181">
    <property type="term" value="F:FMN binding"/>
    <property type="evidence" value="ECO:0007669"/>
    <property type="project" value="UniProtKB-UniRule"/>
</dbReference>
<comment type="function">
    <text evidence="16">NQR complex catalyzes the reduction of ubiquinone-1 to ubiquinol by two successive reactions, coupled with the transport of Na(+) ions from the cytoplasm to the periplasm. NqrA to NqrE are probably involved in the second step, the conversion of ubisemiquinone to ubiquinol.</text>
</comment>
<dbReference type="SMART" id="SM00900">
    <property type="entry name" value="FMN_bind"/>
    <property type="match status" value="1"/>
</dbReference>
<evidence type="ECO:0000256" key="2">
    <source>
        <dbReference type="ARBA" id="ARBA00022475"/>
    </source>
</evidence>
<evidence type="ECO:0000256" key="17">
    <source>
        <dbReference type="PIRNR" id="PIRNR009437"/>
    </source>
</evidence>
<evidence type="ECO:0000256" key="12">
    <source>
        <dbReference type="ARBA" id="ARBA00023065"/>
    </source>
</evidence>
<evidence type="ECO:0000256" key="8">
    <source>
        <dbReference type="ARBA" id="ARBA00022967"/>
    </source>
</evidence>
<accession>A0A4R6U2Q7</accession>
<dbReference type="NCBIfam" id="NF003749">
    <property type="entry name" value="PRK05346.1-5"/>
    <property type="match status" value="1"/>
</dbReference>
<dbReference type="InterPro" id="IPR010204">
    <property type="entry name" value="NqrC"/>
</dbReference>
<evidence type="ECO:0000256" key="10">
    <source>
        <dbReference type="ARBA" id="ARBA00023027"/>
    </source>
</evidence>
<keyword evidence="6 16" id="KW-0288">FMN</keyword>
<proteinExistence type="inferred from homology"/>
<keyword evidence="15 16" id="KW-0739">Sodium transport</keyword>
<keyword evidence="9 16" id="KW-1133">Transmembrane helix</keyword>
<evidence type="ECO:0000313" key="20">
    <source>
        <dbReference type="Proteomes" id="UP000294575"/>
    </source>
</evidence>
<protein>
    <recommendedName>
        <fullName evidence="16 17">Na(+)-translocating NADH-quinone reductase subunit C</fullName>
        <shortName evidence="16 17">Na(+)-NQR subunit C</shortName>
        <shortName evidence="16 17">Na(+)-translocating NQR subunit C</shortName>
        <ecNumber evidence="16 17">7.2.1.1</ecNumber>
    </recommendedName>
    <alternativeName>
        <fullName evidence="16 17">NQR complex subunit C</fullName>
    </alternativeName>
    <alternativeName>
        <fullName evidence="16 17">NQR-1 subunit C</fullName>
    </alternativeName>
</protein>
<dbReference type="InterPro" id="IPR007329">
    <property type="entry name" value="FMN-bd"/>
</dbReference>
<evidence type="ECO:0000259" key="18">
    <source>
        <dbReference type="SMART" id="SM00900"/>
    </source>
</evidence>
<dbReference type="EMBL" id="SNYK01000001">
    <property type="protein sequence ID" value="TDQ40271.1"/>
    <property type="molecule type" value="Genomic_DNA"/>
</dbReference>
<evidence type="ECO:0000313" key="19">
    <source>
        <dbReference type="EMBL" id="TDQ40271.1"/>
    </source>
</evidence>
<evidence type="ECO:0000256" key="6">
    <source>
        <dbReference type="ARBA" id="ARBA00022643"/>
    </source>
</evidence>
<comment type="caution">
    <text evidence="19">The sequence shown here is derived from an EMBL/GenBank/DDBJ whole genome shotgun (WGS) entry which is preliminary data.</text>
</comment>
<dbReference type="PANTHER" id="PTHR37838">
    <property type="entry name" value="NA(+)-TRANSLOCATING NADH-QUINONE REDUCTASE SUBUNIT C"/>
    <property type="match status" value="1"/>
</dbReference>
<evidence type="ECO:0000256" key="5">
    <source>
        <dbReference type="ARBA" id="ARBA00022630"/>
    </source>
</evidence>
<keyword evidence="5 16" id="KW-0285">Flavoprotein</keyword>
<comment type="subunit">
    <text evidence="16 17">Composed of six subunits; NqrA, NqrB, NqrC, NqrD, NqrE and NqrF.</text>
</comment>
<evidence type="ECO:0000256" key="4">
    <source>
        <dbReference type="ARBA" id="ARBA00022553"/>
    </source>
</evidence>
<dbReference type="GO" id="GO:0016655">
    <property type="term" value="F:oxidoreductase activity, acting on NAD(P)H, quinone or similar compound as acceptor"/>
    <property type="evidence" value="ECO:0007669"/>
    <property type="project" value="UniProtKB-UniRule"/>
</dbReference>
<keyword evidence="7 16" id="KW-0812">Transmembrane</keyword>
<reference evidence="19 20" key="1">
    <citation type="submission" date="2019-03" db="EMBL/GenBank/DDBJ databases">
        <title>Genomic Encyclopedia of Type Strains, Phase IV (KMG-IV): sequencing the most valuable type-strain genomes for metagenomic binning, comparative biology and taxonomic classification.</title>
        <authorList>
            <person name="Goeker M."/>
        </authorList>
    </citation>
    <scope>NUCLEOTIDE SEQUENCE [LARGE SCALE GENOMIC DNA]</scope>
    <source>
        <strain evidence="19 20">DSM 28679</strain>
    </source>
</reference>
<dbReference type="OrthoDB" id="9786835at2"/>
<evidence type="ECO:0000256" key="15">
    <source>
        <dbReference type="ARBA" id="ARBA00023201"/>
    </source>
</evidence>
<keyword evidence="8 16" id="KW-1278">Translocase</keyword>
<dbReference type="HAMAP" id="MF_00427">
    <property type="entry name" value="NqrC"/>
    <property type="match status" value="1"/>
</dbReference>
<dbReference type="PANTHER" id="PTHR37838:SF1">
    <property type="entry name" value="NA(+)-TRANSLOCATING NADH-QUINONE REDUCTASE SUBUNIT C"/>
    <property type="match status" value="1"/>
</dbReference>
<feature type="domain" description="FMN-binding" evidence="18">
    <location>
        <begin position="147"/>
        <end position="248"/>
    </location>
</feature>
<evidence type="ECO:0000256" key="1">
    <source>
        <dbReference type="ARBA" id="ARBA00022448"/>
    </source>
</evidence>
<keyword evidence="2 16" id="KW-1003">Cell membrane</keyword>
<feature type="modified residue" description="FMN phosphoryl threonine" evidence="16">
    <location>
        <position position="231"/>
    </location>
</feature>
<evidence type="ECO:0000256" key="11">
    <source>
        <dbReference type="ARBA" id="ARBA00023053"/>
    </source>
</evidence>
<evidence type="ECO:0000256" key="7">
    <source>
        <dbReference type="ARBA" id="ARBA00022692"/>
    </source>
</evidence>
<keyword evidence="1 16" id="KW-0813">Transport</keyword>
<keyword evidence="10 16" id="KW-0520">NAD</keyword>
<sequence length="262" mass="28261">MSSRKDTTAGTLTVALVVCLVCSIFVAGAAVALRPTQQANSLLDKQRSILAIAGLGDASLSGDQVRDMFKGRIQARLVDLEEGTYSDKFDPLTFDHIASAKDPAVSKKLDSKEDIASIKRRERYATVYVVEENGQLDTLIIPVRGYGLWSTLHGFIAVKGDLNTVTGFGFYEHAETPGLGGEVDNPKWKSLWPGKEVFDASGKPVLHVIKGNVDRSSPAAKNQIDGIAGATLTSNGVNHLLDYWLGENGFGPFLNRLRKGEA</sequence>
<evidence type="ECO:0000256" key="3">
    <source>
        <dbReference type="ARBA" id="ARBA00022519"/>
    </source>
</evidence>
<evidence type="ECO:0000256" key="9">
    <source>
        <dbReference type="ARBA" id="ARBA00022989"/>
    </source>
</evidence>
<dbReference type="PIRSF" id="PIRSF009437">
    <property type="entry name" value="NQR-1_subunit_C"/>
    <property type="match status" value="1"/>
</dbReference>
<dbReference type="EC" id="7.2.1.1" evidence="16 17"/>
<dbReference type="Pfam" id="PF04205">
    <property type="entry name" value="FMN_bind"/>
    <property type="match status" value="1"/>
</dbReference>
<dbReference type="RefSeq" id="WP_101496958.1">
    <property type="nucleotide sequence ID" value="NZ_LNJZ01000007.1"/>
</dbReference>
<gene>
    <name evidence="16" type="primary">nqrC</name>
    <name evidence="19" type="ORF">DFQ45_101406</name>
</gene>
<evidence type="ECO:0000256" key="16">
    <source>
        <dbReference type="HAMAP-Rule" id="MF_00427"/>
    </source>
</evidence>
<keyword evidence="4 16" id="KW-0597">Phosphoprotein</keyword>
<keyword evidence="12 16" id="KW-0406">Ion transport</keyword>
<evidence type="ECO:0000256" key="14">
    <source>
        <dbReference type="ARBA" id="ARBA00023136"/>
    </source>
</evidence>
<dbReference type="GO" id="GO:0005886">
    <property type="term" value="C:plasma membrane"/>
    <property type="evidence" value="ECO:0007669"/>
    <property type="project" value="UniProtKB-SubCell"/>
</dbReference>
<keyword evidence="11 16" id="KW-0915">Sodium</keyword>